<gene>
    <name evidence="2" type="ORF">CLV84_3476</name>
</gene>
<reference evidence="2 3" key="1">
    <citation type="submission" date="2018-02" db="EMBL/GenBank/DDBJ databases">
        <title>Genomic Encyclopedia of Archaeal and Bacterial Type Strains, Phase II (KMG-II): from individual species to whole genera.</title>
        <authorList>
            <person name="Goeker M."/>
        </authorList>
    </citation>
    <scope>NUCLEOTIDE SEQUENCE [LARGE SCALE GENOMIC DNA]</scope>
    <source>
        <strain evidence="2 3">DSM 29526</strain>
    </source>
</reference>
<evidence type="ECO:0000313" key="2">
    <source>
        <dbReference type="EMBL" id="PPK86545.1"/>
    </source>
</evidence>
<accession>A0A2S6I5W4</accession>
<protein>
    <submittedName>
        <fullName evidence="2">Uncharacterized protein</fullName>
    </submittedName>
</protein>
<sequence>MYIYTYKRKAMDRKLTLSLNAAVIDRAKQYARERETSLSRMIEQYLASLTQSKGRGAAPANTPLVDRLSGVVSLPEEATGQDSSYADYLSDKYQ</sequence>
<keyword evidence="3" id="KW-1185">Reference proteome</keyword>
<comment type="caution">
    <text evidence="2">The sequence shown here is derived from an EMBL/GenBank/DDBJ whole genome shotgun (WGS) entry which is preliminary data.</text>
</comment>
<evidence type="ECO:0000256" key="1">
    <source>
        <dbReference type="SAM" id="MobiDB-lite"/>
    </source>
</evidence>
<dbReference type="InterPro" id="IPR045944">
    <property type="entry name" value="DUF6364"/>
</dbReference>
<feature type="region of interest" description="Disordered" evidence="1">
    <location>
        <begin position="75"/>
        <end position="94"/>
    </location>
</feature>
<evidence type="ECO:0000313" key="3">
    <source>
        <dbReference type="Proteomes" id="UP000237662"/>
    </source>
</evidence>
<dbReference type="Pfam" id="PF19891">
    <property type="entry name" value="DUF6364"/>
    <property type="match status" value="1"/>
</dbReference>
<dbReference type="Proteomes" id="UP000237662">
    <property type="component" value="Unassembled WGS sequence"/>
</dbReference>
<dbReference type="AlphaFoldDB" id="A0A2S6I5W4"/>
<proteinExistence type="predicted"/>
<dbReference type="EMBL" id="PTJC01000006">
    <property type="protein sequence ID" value="PPK86545.1"/>
    <property type="molecule type" value="Genomic_DNA"/>
</dbReference>
<name>A0A2S6I5W4_9BACT</name>
<organism evidence="2 3">
    <name type="scientific">Neolewinella xylanilytica</name>
    <dbReference type="NCBI Taxonomy" id="1514080"/>
    <lineage>
        <taxon>Bacteria</taxon>
        <taxon>Pseudomonadati</taxon>
        <taxon>Bacteroidota</taxon>
        <taxon>Saprospiria</taxon>
        <taxon>Saprospirales</taxon>
        <taxon>Lewinellaceae</taxon>
        <taxon>Neolewinella</taxon>
    </lineage>
</organism>